<proteinExistence type="predicted"/>
<dbReference type="Proteomes" id="UP000498980">
    <property type="component" value="Unassembled WGS sequence"/>
</dbReference>
<dbReference type="AlphaFoldDB" id="A0A7J0BZR6"/>
<organism evidence="1 2">
    <name type="scientific">Streptomyces fulvorobeus</name>
    <dbReference type="NCBI Taxonomy" id="284028"/>
    <lineage>
        <taxon>Bacteria</taxon>
        <taxon>Bacillati</taxon>
        <taxon>Actinomycetota</taxon>
        <taxon>Actinomycetes</taxon>
        <taxon>Kitasatosporales</taxon>
        <taxon>Streptomycetaceae</taxon>
        <taxon>Streptomyces</taxon>
    </lineage>
</organism>
<name>A0A7J0BZR6_9ACTN</name>
<reference evidence="1 2" key="1">
    <citation type="submission" date="2020-05" db="EMBL/GenBank/DDBJ databases">
        <title>Whole genome shotgun sequence of Streptomyces fulvorobeus NBRC 15897.</title>
        <authorList>
            <person name="Komaki H."/>
            <person name="Tamura T."/>
        </authorList>
    </citation>
    <scope>NUCLEOTIDE SEQUENCE [LARGE SCALE GENOMIC DNA]</scope>
    <source>
        <strain evidence="1 2">NBRC 15897</strain>
    </source>
</reference>
<keyword evidence="2" id="KW-1185">Reference proteome</keyword>
<dbReference type="EMBL" id="BLWC01000001">
    <property type="protein sequence ID" value="GFM95742.1"/>
    <property type="molecule type" value="Genomic_DNA"/>
</dbReference>
<protein>
    <submittedName>
        <fullName evidence="1">Uncharacterized protein</fullName>
    </submittedName>
</protein>
<sequence>MQPLGIRSQQIDQLLVGVQDVCGGPGGVWTSWASTCSKAAVSAGAGGHPAVLEVVPGRPGELPLAVAFEFSDLGHGQPWAPPGRSAYSSVVAAGTYLFERCAVDGLSVGDRGRGQAQDGRFG</sequence>
<accession>A0A7J0BZR6</accession>
<gene>
    <name evidence="1" type="ORF">Sfulv_05530</name>
</gene>
<evidence type="ECO:0000313" key="2">
    <source>
        <dbReference type="Proteomes" id="UP000498980"/>
    </source>
</evidence>
<comment type="caution">
    <text evidence="1">The sequence shown here is derived from an EMBL/GenBank/DDBJ whole genome shotgun (WGS) entry which is preliminary data.</text>
</comment>
<evidence type="ECO:0000313" key="1">
    <source>
        <dbReference type="EMBL" id="GFM95742.1"/>
    </source>
</evidence>